<gene>
    <name evidence="3" type="ORF">Bca52824_078235</name>
</gene>
<evidence type="ECO:0008006" key="5">
    <source>
        <dbReference type="Google" id="ProtNLM"/>
    </source>
</evidence>
<name>A0A8X7PVE0_BRACI</name>
<proteinExistence type="predicted"/>
<sequence length="326" mass="35996">MFKLSLVLVFLIAFSGIDASPIKYHNPSCSGNMSATDVDLVHFAMNLEFTEAEFFLKASTGKGLDAFNATLAKGGPPPIGAKKANLDPITNRIIEEFGYQEIGHLRAIADMTGGIPRPLLNLTRENFAMFMDRAVGRRSNPRFDPYANSLNYLLASYYIPYVGLTGYVGAIPYLVYFNIKRISKPKQACGGSFGGGIGSRRSNKALLYERQNEKVEEYGGVTVAELTNEISNLRNELGMCGIKDEGLFVPLWLGAENRTTSNILSANPYSLSYDRTPQEILRVMYGTGNERRPGGFWPCGANGRIARMFLDERYHGNYDACSDGKN</sequence>
<feature type="chain" id="PRO_5036491789" description="Desiccation-related protein PCC13-62" evidence="2">
    <location>
        <begin position="20"/>
        <end position="326"/>
    </location>
</feature>
<reference evidence="3 4" key="1">
    <citation type="submission" date="2020-02" db="EMBL/GenBank/DDBJ databases">
        <authorList>
            <person name="Ma Q."/>
            <person name="Huang Y."/>
            <person name="Song X."/>
            <person name="Pei D."/>
        </authorList>
    </citation>
    <scope>NUCLEOTIDE SEQUENCE [LARGE SCALE GENOMIC DNA]</scope>
    <source>
        <strain evidence="3">Sxm20200214</strain>
        <tissue evidence="3">Leaf</tissue>
    </source>
</reference>
<feature type="signal peptide" evidence="2">
    <location>
        <begin position="1"/>
        <end position="19"/>
    </location>
</feature>
<keyword evidence="1" id="KW-1133">Transmembrane helix</keyword>
<keyword evidence="1" id="KW-0472">Membrane</keyword>
<feature type="transmembrane region" description="Helical" evidence="1">
    <location>
        <begin position="158"/>
        <end position="177"/>
    </location>
</feature>
<dbReference type="EMBL" id="JAAMPC010000015">
    <property type="protein sequence ID" value="KAG2258941.1"/>
    <property type="molecule type" value="Genomic_DNA"/>
</dbReference>
<keyword evidence="4" id="KW-1185">Reference proteome</keyword>
<organism evidence="3 4">
    <name type="scientific">Brassica carinata</name>
    <name type="common">Ethiopian mustard</name>
    <name type="synonym">Abyssinian cabbage</name>
    <dbReference type="NCBI Taxonomy" id="52824"/>
    <lineage>
        <taxon>Eukaryota</taxon>
        <taxon>Viridiplantae</taxon>
        <taxon>Streptophyta</taxon>
        <taxon>Embryophyta</taxon>
        <taxon>Tracheophyta</taxon>
        <taxon>Spermatophyta</taxon>
        <taxon>Magnoliopsida</taxon>
        <taxon>eudicotyledons</taxon>
        <taxon>Gunneridae</taxon>
        <taxon>Pentapetalae</taxon>
        <taxon>rosids</taxon>
        <taxon>malvids</taxon>
        <taxon>Brassicales</taxon>
        <taxon>Brassicaceae</taxon>
        <taxon>Brassiceae</taxon>
        <taxon>Brassica</taxon>
    </lineage>
</organism>
<dbReference type="AlphaFoldDB" id="A0A8X7PVE0"/>
<comment type="caution">
    <text evidence="3">The sequence shown here is derived from an EMBL/GenBank/DDBJ whole genome shotgun (WGS) entry which is preliminary data.</text>
</comment>
<dbReference type="Proteomes" id="UP000886595">
    <property type="component" value="Unassembled WGS sequence"/>
</dbReference>
<evidence type="ECO:0000313" key="4">
    <source>
        <dbReference type="Proteomes" id="UP000886595"/>
    </source>
</evidence>
<evidence type="ECO:0000313" key="3">
    <source>
        <dbReference type="EMBL" id="KAG2258941.1"/>
    </source>
</evidence>
<evidence type="ECO:0000256" key="2">
    <source>
        <dbReference type="SAM" id="SignalP"/>
    </source>
</evidence>
<dbReference type="PANTHER" id="PTHR31694">
    <property type="entry name" value="DESICCATION-LIKE PROTEIN"/>
    <property type="match status" value="1"/>
</dbReference>
<keyword evidence="2" id="KW-0732">Signal</keyword>
<accession>A0A8X7PVE0</accession>
<dbReference type="PANTHER" id="PTHR31694:SF26">
    <property type="entry name" value="OS05G0151100 PROTEIN"/>
    <property type="match status" value="1"/>
</dbReference>
<dbReference type="Pfam" id="PF13668">
    <property type="entry name" value="Ferritin_2"/>
    <property type="match status" value="1"/>
</dbReference>
<evidence type="ECO:0000256" key="1">
    <source>
        <dbReference type="SAM" id="Phobius"/>
    </source>
</evidence>
<keyword evidence="1" id="KW-0812">Transmembrane</keyword>
<protein>
    <recommendedName>
        <fullName evidence="5">Desiccation-related protein PCC13-62</fullName>
    </recommendedName>
</protein>
<dbReference type="InterPro" id="IPR052965">
    <property type="entry name" value="Pigment-catalase-like"/>
</dbReference>
<dbReference type="OrthoDB" id="1001765at2759"/>